<comment type="caution">
    <text evidence="2">The sequence shown here is derived from an EMBL/GenBank/DDBJ whole genome shotgun (WGS) entry which is preliminary data.</text>
</comment>
<dbReference type="Proteomes" id="UP001188597">
    <property type="component" value="Unassembled WGS sequence"/>
</dbReference>
<organism evidence="2 3">
    <name type="scientific">Escallonia herrerae</name>
    <dbReference type="NCBI Taxonomy" id="1293975"/>
    <lineage>
        <taxon>Eukaryota</taxon>
        <taxon>Viridiplantae</taxon>
        <taxon>Streptophyta</taxon>
        <taxon>Embryophyta</taxon>
        <taxon>Tracheophyta</taxon>
        <taxon>Spermatophyta</taxon>
        <taxon>Magnoliopsida</taxon>
        <taxon>eudicotyledons</taxon>
        <taxon>Gunneridae</taxon>
        <taxon>Pentapetalae</taxon>
        <taxon>asterids</taxon>
        <taxon>campanulids</taxon>
        <taxon>Escalloniales</taxon>
        <taxon>Escalloniaceae</taxon>
        <taxon>Escallonia</taxon>
    </lineage>
</organism>
<accession>A0AA88RVS5</accession>
<sequence>MELLTDKTTVDLKESLTTCKTFYSYLNIVSKLEQMVKRMSKVASHIYLLKIMKYKSPTLETNTGIVTGLEVQTKDEQWISFEPRPSSFQNMSGDALMVWSNDRIRSPYHRVLMSGNELRYWLGLFTFNVGIMEVPEELFNDEHPSQYKPFWILLLLHGPIIQTKSSV</sequence>
<dbReference type="AlphaFoldDB" id="A0AA88RVS5"/>
<evidence type="ECO:0000313" key="2">
    <source>
        <dbReference type="EMBL" id="KAK2997294.1"/>
    </source>
</evidence>
<dbReference type="Gene3D" id="2.60.120.330">
    <property type="entry name" value="B-lactam Antibiotic, Isopenicillin N Synthase, Chain"/>
    <property type="match status" value="1"/>
</dbReference>
<name>A0AA88RVS5_9ASTE</name>
<keyword evidence="3" id="KW-1185">Reference proteome</keyword>
<dbReference type="EMBL" id="JAVXUP010004282">
    <property type="protein sequence ID" value="KAK2997294.1"/>
    <property type="molecule type" value="Genomic_DNA"/>
</dbReference>
<proteinExistence type="predicted"/>
<dbReference type="InterPro" id="IPR044861">
    <property type="entry name" value="IPNS-like_FE2OG_OXY"/>
</dbReference>
<reference evidence="2" key="1">
    <citation type="submission" date="2022-12" db="EMBL/GenBank/DDBJ databases">
        <title>Draft genome assemblies for two species of Escallonia (Escalloniales).</title>
        <authorList>
            <person name="Chanderbali A."/>
            <person name="Dervinis C."/>
            <person name="Anghel I."/>
            <person name="Soltis D."/>
            <person name="Soltis P."/>
            <person name="Zapata F."/>
        </authorList>
    </citation>
    <scope>NUCLEOTIDE SEQUENCE</scope>
    <source>
        <strain evidence="2">UCBG64.0493</strain>
        <tissue evidence="2">Leaf</tissue>
    </source>
</reference>
<evidence type="ECO:0000313" key="3">
    <source>
        <dbReference type="Proteomes" id="UP001188597"/>
    </source>
</evidence>
<dbReference type="SUPFAM" id="SSF51197">
    <property type="entry name" value="Clavaminate synthase-like"/>
    <property type="match status" value="1"/>
</dbReference>
<dbReference type="PANTHER" id="PTHR47990">
    <property type="entry name" value="2-OXOGLUTARATE (2OG) AND FE(II)-DEPENDENT OXYGENASE SUPERFAMILY PROTEIN-RELATED"/>
    <property type="match status" value="1"/>
</dbReference>
<dbReference type="Pfam" id="PF03171">
    <property type="entry name" value="2OG-FeII_Oxy"/>
    <property type="match status" value="1"/>
</dbReference>
<dbReference type="InterPro" id="IPR027443">
    <property type="entry name" value="IPNS-like_sf"/>
</dbReference>
<protein>
    <recommendedName>
        <fullName evidence="1">Isopenicillin N synthase-like Fe(2+) 2OG dioxygenase domain-containing protein</fullName>
    </recommendedName>
</protein>
<evidence type="ECO:0000259" key="1">
    <source>
        <dbReference type="Pfam" id="PF03171"/>
    </source>
</evidence>
<feature type="domain" description="Isopenicillin N synthase-like Fe(2+) 2OG dioxygenase" evidence="1">
    <location>
        <begin position="64"/>
        <end position="125"/>
    </location>
</feature>
<gene>
    <name evidence="2" type="ORF">RJ639_026576</name>
</gene>
<dbReference type="InterPro" id="IPR050231">
    <property type="entry name" value="Iron_ascorbate_oxido_reductase"/>
</dbReference>